<feature type="region of interest" description="Disordered" evidence="8">
    <location>
        <begin position="116"/>
        <end position="136"/>
    </location>
</feature>
<dbReference type="OMA" id="SKWQSAM"/>
<keyword evidence="3" id="KW-0677">Repeat</keyword>
<dbReference type="PROSITE" id="PS50157">
    <property type="entry name" value="ZINC_FINGER_C2H2_2"/>
    <property type="match status" value="1"/>
</dbReference>
<dbReference type="FunCoup" id="B4JV60">
    <property type="interactions" value="411"/>
</dbReference>
<sequence>MDNSRRSIAPSEDSISMYLSFDTDADETLASKWQSVMATQTTQYLEMQSIEDMQHNDTLEQKNKTKKNMLELLIKNDMGKDHVSPLRPFDKSILSKHNALCSTPTKNVRPAFAVIDGDNKENSQPDEQNSTLSSSIDATASTVKTNTMFNEANATLDEISVKEHNKTNNVYPLSADVVLENITEVSNEEPSMMMPSPVVDTGDAVLAIVDKMKADAVVADIVKEKKPLTMPTLSEGKVEAADTGVAEMVNEVSELIAKAMKFSENSKRQAKPSQKVPTMALPRPRRSFLPTVTGTTFKQRMSIVVKTTLNSPARKLATSNTLARRSCLPAPRLSIGGGTGYRKSTMIRSISASSSSTSTSRSVKTAAAAPDSTAKSQLVTQAPAAQFKCKLCSASFRLKKLLDTHIESHWKCRPARNKESESCCKYCDKKFVLERALHIHLMQNCTKIPPSEKRKLQFTELNHVEKAKLPKLMVSGSDSSKPRVSIMPAIEKEPTMSMGATTIPMTKSEPMPPPSMKKLTKKVAHSGVYRTPTKMVPCHICKQSFKSVLDYTTHSLTVHSKNQKQDTNNLQLNAPDQA</sequence>
<evidence type="ECO:0000256" key="7">
    <source>
        <dbReference type="PROSITE-ProRule" id="PRU00042"/>
    </source>
</evidence>
<dbReference type="SMART" id="SM00355">
    <property type="entry name" value="ZnF_C2H2"/>
    <property type="match status" value="3"/>
</dbReference>
<evidence type="ECO:0000256" key="3">
    <source>
        <dbReference type="ARBA" id="ARBA00022737"/>
    </source>
</evidence>
<dbReference type="InParanoid" id="B4JV60"/>
<reference evidence="10 11" key="1">
    <citation type="journal article" date="2007" name="Nature">
        <title>Evolution of genes and genomes on the Drosophila phylogeny.</title>
        <authorList>
            <consortium name="Drosophila 12 Genomes Consortium"/>
            <person name="Clark A.G."/>
            <person name="Eisen M.B."/>
            <person name="Smith D.R."/>
            <person name="Bergman C.M."/>
            <person name="Oliver B."/>
            <person name="Markow T.A."/>
            <person name="Kaufman T.C."/>
            <person name="Kellis M."/>
            <person name="Gelbart W."/>
            <person name="Iyer V.N."/>
            <person name="Pollard D.A."/>
            <person name="Sackton T.B."/>
            <person name="Larracuente A.M."/>
            <person name="Singh N.D."/>
            <person name="Abad J.P."/>
            <person name="Abt D.N."/>
            <person name="Adryan B."/>
            <person name="Aguade M."/>
            <person name="Akashi H."/>
            <person name="Anderson W.W."/>
            <person name="Aquadro C.F."/>
            <person name="Ardell D.H."/>
            <person name="Arguello R."/>
            <person name="Artieri C.G."/>
            <person name="Barbash D.A."/>
            <person name="Barker D."/>
            <person name="Barsanti P."/>
            <person name="Batterham P."/>
            <person name="Batzoglou S."/>
            <person name="Begun D."/>
            <person name="Bhutkar A."/>
            <person name="Blanco E."/>
            <person name="Bosak S.A."/>
            <person name="Bradley R.K."/>
            <person name="Brand A.D."/>
            <person name="Brent M.R."/>
            <person name="Brooks A.N."/>
            <person name="Brown R.H."/>
            <person name="Butlin R.K."/>
            <person name="Caggese C."/>
            <person name="Calvi B.R."/>
            <person name="Bernardo de Carvalho A."/>
            <person name="Caspi A."/>
            <person name="Castrezana S."/>
            <person name="Celniker S.E."/>
            <person name="Chang J.L."/>
            <person name="Chapple C."/>
            <person name="Chatterji S."/>
            <person name="Chinwalla A."/>
            <person name="Civetta A."/>
            <person name="Clifton S.W."/>
            <person name="Comeron J.M."/>
            <person name="Costello J.C."/>
            <person name="Coyne J.A."/>
            <person name="Daub J."/>
            <person name="David R.G."/>
            <person name="Delcher A.L."/>
            <person name="Delehaunty K."/>
            <person name="Do C.B."/>
            <person name="Ebling H."/>
            <person name="Edwards K."/>
            <person name="Eickbush T."/>
            <person name="Evans J.D."/>
            <person name="Filipski A."/>
            <person name="Findeiss S."/>
            <person name="Freyhult E."/>
            <person name="Fulton L."/>
            <person name="Fulton R."/>
            <person name="Garcia A.C."/>
            <person name="Gardiner A."/>
            <person name="Garfield D.A."/>
            <person name="Garvin B.E."/>
            <person name="Gibson G."/>
            <person name="Gilbert D."/>
            <person name="Gnerre S."/>
            <person name="Godfrey J."/>
            <person name="Good R."/>
            <person name="Gotea V."/>
            <person name="Gravely B."/>
            <person name="Greenberg A.J."/>
            <person name="Griffiths-Jones S."/>
            <person name="Gross S."/>
            <person name="Guigo R."/>
            <person name="Gustafson E.A."/>
            <person name="Haerty W."/>
            <person name="Hahn M.W."/>
            <person name="Halligan D.L."/>
            <person name="Halpern A.L."/>
            <person name="Halter G.M."/>
            <person name="Han M.V."/>
            <person name="Heger A."/>
            <person name="Hillier L."/>
            <person name="Hinrichs A.S."/>
            <person name="Holmes I."/>
            <person name="Hoskins R.A."/>
            <person name="Hubisz M.J."/>
            <person name="Hultmark D."/>
            <person name="Huntley M.A."/>
            <person name="Jaffe D.B."/>
            <person name="Jagadeeshan S."/>
            <person name="Jeck W.R."/>
            <person name="Johnson J."/>
            <person name="Jones C.D."/>
            <person name="Jordan W.C."/>
            <person name="Karpen G.H."/>
            <person name="Kataoka E."/>
            <person name="Keightley P.D."/>
            <person name="Kheradpour P."/>
            <person name="Kirkness E.F."/>
            <person name="Koerich L.B."/>
            <person name="Kristiansen K."/>
            <person name="Kudrna D."/>
            <person name="Kulathinal R.J."/>
            <person name="Kumar S."/>
            <person name="Kwok R."/>
            <person name="Lander E."/>
            <person name="Langley C.H."/>
            <person name="Lapoint R."/>
            <person name="Lazzaro B.P."/>
            <person name="Lee S.J."/>
            <person name="Levesque L."/>
            <person name="Li R."/>
            <person name="Lin C.F."/>
            <person name="Lin M.F."/>
            <person name="Lindblad-Toh K."/>
            <person name="Llopart A."/>
            <person name="Long M."/>
            <person name="Low L."/>
            <person name="Lozovsky E."/>
            <person name="Lu J."/>
            <person name="Luo M."/>
            <person name="Machado C.A."/>
            <person name="Makalowski W."/>
            <person name="Marzo M."/>
            <person name="Matsuda M."/>
            <person name="Matzkin L."/>
            <person name="McAllister B."/>
            <person name="McBride C.S."/>
            <person name="McKernan B."/>
            <person name="McKernan K."/>
            <person name="Mendez-Lago M."/>
            <person name="Minx P."/>
            <person name="Mollenhauer M.U."/>
            <person name="Montooth K."/>
            <person name="Mount S.M."/>
            <person name="Mu X."/>
            <person name="Myers E."/>
            <person name="Negre B."/>
            <person name="Newfeld S."/>
            <person name="Nielsen R."/>
            <person name="Noor M.A."/>
            <person name="O'Grady P."/>
            <person name="Pachter L."/>
            <person name="Papaceit M."/>
            <person name="Parisi M.J."/>
            <person name="Parisi M."/>
            <person name="Parts L."/>
            <person name="Pedersen J.S."/>
            <person name="Pesole G."/>
            <person name="Phillippy A.M."/>
            <person name="Ponting C.P."/>
            <person name="Pop M."/>
            <person name="Porcelli D."/>
            <person name="Powell J.R."/>
            <person name="Prohaska S."/>
            <person name="Pruitt K."/>
            <person name="Puig M."/>
            <person name="Quesneville H."/>
            <person name="Ram K.R."/>
            <person name="Rand D."/>
            <person name="Rasmussen M.D."/>
            <person name="Reed L.K."/>
            <person name="Reenan R."/>
            <person name="Reily A."/>
            <person name="Remington K.A."/>
            <person name="Rieger T.T."/>
            <person name="Ritchie M.G."/>
            <person name="Robin C."/>
            <person name="Rogers Y.H."/>
            <person name="Rohde C."/>
            <person name="Rozas J."/>
            <person name="Rubenfield M.J."/>
            <person name="Ruiz A."/>
            <person name="Russo S."/>
            <person name="Salzberg S.L."/>
            <person name="Sanchez-Gracia A."/>
            <person name="Saranga D.J."/>
            <person name="Sato H."/>
            <person name="Schaeffer S.W."/>
            <person name="Schatz M.C."/>
            <person name="Schlenke T."/>
            <person name="Schwartz R."/>
            <person name="Segarra C."/>
            <person name="Singh R.S."/>
            <person name="Sirot L."/>
            <person name="Sirota M."/>
            <person name="Sisneros N.B."/>
            <person name="Smith C.D."/>
            <person name="Smith T.F."/>
            <person name="Spieth J."/>
            <person name="Stage D.E."/>
            <person name="Stark A."/>
            <person name="Stephan W."/>
            <person name="Strausberg R.L."/>
            <person name="Strempel S."/>
            <person name="Sturgill D."/>
            <person name="Sutton G."/>
            <person name="Sutton G.G."/>
            <person name="Tao W."/>
            <person name="Teichmann S."/>
            <person name="Tobari Y.N."/>
            <person name="Tomimura Y."/>
            <person name="Tsolas J.M."/>
            <person name="Valente V.L."/>
            <person name="Venter E."/>
            <person name="Venter J.C."/>
            <person name="Vicario S."/>
            <person name="Vieira F.G."/>
            <person name="Vilella A.J."/>
            <person name="Villasante A."/>
            <person name="Walenz B."/>
            <person name="Wang J."/>
            <person name="Wasserman M."/>
            <person name="Watts T."/>
            <person name="Wilson D."/>
            <person name="Wilson R.K."/>
            <person name="Wing R.A."/>
            <person name="Wolfner M.F."/>
            <person name="Wong A."/>
            <person name="Wong G.K."/>
            <person name="Wu C.I."/>
            <person name="Wu G."/>
            <person name="Yamamoto D."/>
            <person name="Yang H.P."/>
            <person name="Yang S.P."/>
            <person name="Yorke J.A."/>
            <person name="Yoshida K."/>
            <person name="Zdobnov E."/>
            <person name="Zhang P."/>
            <person name="Zhang Y."/>
            <person name="Zimin A.V."/>
            <person name="Baldwin J."/>
            <person name="Abdouelleil A."/>
            <person name="Abdulkadir J."/>
            <person name="Abebe A."/>
            <person name="Abera B."/>
            <person name="Abreu J."/>
            <person name="Acer S.C."/>
            <person name="Aftuck L."/>
            <person name="Alexander A."/>
            <person name="An P."/>
            <person name="Anderson E."/>
            <person name="Anderson S."/>
            <person name="Arachi H."/>
            <person name="Azer M."/>
            <person name="Bachantsang P."/>
            <person name="Barry A."/>
            <person name="Bayul T."/>
            <person name="Berlin A."/>
            <person name="Bessette D."/>
            <person name="Bloom T."/>
            <person name="Blye J."/>
            <person name="Boguslavskiy L."/>
            <person name="Bonnet C."/>
            <person name="Boukhgalter B."/>
            <person name="Bourzgui I."/>
            <person name="Brown A."/>
            <person name="Cahill P."/>
            <person name="Channer S."/>
            <person name="Cheshatsang Y."/>
            <person name="Chuda L."/>
            <person name="Citroen M."/>
            <person name="Collymore A."/>
            <person name="Cooke P."/>
            <person name="Costello M."/>
            <person name="D'Aco K."/>
            <person name="Daza R."/>
            <person name="De Haan G."/>
            <person name="DeGray S."/>
            <person name="DeMaso C."/>
            <person name="Dhargay N."/>
            <person name="Dooley K."/>
            <person name="Dooley E."/>
            <person name="Doricent M."/>
            <person name="Dorje P."/>
            <person name="Dorjee K."/>
            <person name="Dupes A."/>
            <person name="Elong R."/>
            <person name="Falk J."/>
            <person name="Farina A."/>
            <person name="Faro S."/>
            <person name="Ferguson D."/>
            <person name="Fisher S."/>
            <person name="Foley C.D."/>
            <person name="Franke A."/>
            <person name="Friedrich D."/>
            <person name="Gadbois L."/>
            <person name="Gearin G."/>
            <person name="Gearin C.R."/>
            <person name="Giannoukos G."/>
            <person name="Goode T."/>
            <person name="Graham J."/>
            <person name="Grandbois E."/>
            <person name="Grewal S."/>
            <person name="Gyaltsen K."/>
            <person name="Hafez N."/>
            <person name="Hagos B."/>
            <person name="Hall J."/>
            <person name="Henson C."/>
            <person name="Hollinger A."/>
            <person name="Honan T."/>
            <person name="Huard M.D."/>
            <person name="Hughes L."/>
            <person name="Hurhula B."/>
            <person name="Husby M.E."/>
            <person name="Kamat A."/>
            <person name="Kanga B."/>
            <person name="Kashin S."/>
            <person name="Khazanovich D."/>
            <person name="Kisner P."/>
            <person name="Lance K."/>
            <person name="Lara M."/>
            <person name="Lee W."/>
            <person name="Lennon N."/>
            <person name="Letendre F."/>
            <person name="LeVine R."/>
            <person name="Lipovsky A."/>
            <person name="Liu X."/>
            <person name="Liu J."/>
            <person name="Liu S."/>
            <person name="Lokyitsang T."/>
            <person name="Lokyitsang Y."/>
            <person name="Lubonja R."/>
            <person name="Lui A."/>
            <person name="MacDonald P."/>
            <person name="Magnisalis V."/>
            <person name="Maru K."/>
            <person name="Matthews C."/>
            <person name="McCusker W."/>
            <person name="McDonough S."/>
            <person name="Mehta T."/>
            <person name="Meldrim J."/>
            <person name="Meneus L."/>
            <person name="Mihai O."/>
            <person name="Mihalev A."/>
            <person name="Mihova T."/>
            <person name="Mittelman R."/>
            <person name="Mlenga V."/>
            <person name="Montmayeur A."/>
            <person name="Mulrain L."/>
            <person name="Navidi A."/>
            <person name="Naylor J."/>
            <person name="Negash T."/>
            <person name="Nguyen T."/>
            <person name="Nguyen N."/>
            <person name="Nicol R."/>
            <person name="Norbu C."/>
            <person name="Norbu N."/>
            <person name="Novod N."/>
            <person name="O'Neill B."/>
            <person name="Osman S."/>
            <person name="Markiewicz E."/>
            <person name="Oyono O.L."/>
            <person name="Patti C."/>
            <person name="Phunkhang P."/>
            <person name="Pierre F."/>
            <person name="Priest M."/>
            <person name="Raghuraman S."/>
            <person name="Rege F."/>
            <person name="Reyes R."/>
            <person name="Rise C."/>
            <person name="Rogov P."/>
            <person name="Ross K."/>
            <person name="Ryan E."/>
            <person name="Settipalli S."/>
            <person name="Shea T."/>
            <person name="Sherpa N."/>
            <person name="Shi L."/>
            <person name="Shih D."/>
            <person name="Sparrow T."/>
            <person name="Spaulding J."/>
            <person name="Stalker J."/>
            <person name="Stange-Thomann N."/>
            <person name="Stavropoulos S."/>
            <person name="Stone C."/>
            <person name="Strader C."/>
            <person name="Tesfaye S."/>
            <person name="Thomson T."/>
            <person name="Thoulutsang Y."/>
            <person name="Thoulutsang D."/>
            <person name="Topham K."/>
            <person name="Topping I."/>
            <person name="Tsamla T."/>
            <person name="Vassiliev H."/>
            <person name="Vo A."/>
            <person name="Wangchuk T."/>
            <person name="Wangdi T."/>
            <person name="Weiand M."/>
            <person name="Wilkinson J."/>
            <person name="Wilson A."/>
            <person name="Yadav S."/>
            <person name="Young G."/>
            <person name="Yu Q."/>
            <person name="Zembek L."/>
            <person name="Zhong D."/>
            <person name="Zimmer A."/>
            <person name="Zwirko Z."/>
            <person name="Jaffe D.B."/>
            <person name="Alvarez P."/>
            <person name="Brockman W."/>
            <person name="Butler J."/>
            <person name="Chin C."/>
            <person name="Gnerre S."/>
            <person name="Grabherr M."/>
            <person name="Kleber M."/>
            <person name="Mauceli E."/>
            <person name="MacCallum I."/>
        </authorList>
    </citation>
    <scope>NUCLEOTIDE SEQUENCE [LARGE SCALE GENOMIC DNA]</scope>
    <source>
        <strain evidence="11">Tucson 15287-2541.00</strain>
    </source>
</reference>
<dbReference type="InterPro" id="IPR013087">
    <property type="entry name" value="Znf_C2H2_type"/>
</dbReference>
<accession>B4JV60</accession>
<keyword evidence="4 7" id="KW-0863">Zinc-finger</keyword>
<evidence type="ECO:0000256" key="2">
    <source>
        <dbReference type="ARBA" id="ARBA00022723"/>
    </source>
</evidence>
<dbReference type="eggNOG" id="ENOG502T7XC">
    <property type="taxonomic scope" value="Eukaryota"/>
</dbReference>
<evidence type="ECO:0000256" key="4">
    <source>
        <dbReference type="ARBA" id="ARBA00022771"/>
    </source>
</evidence>
<evidence type="ECO:0000256" key="5">
    <source>
        <dbReference type="ARBA" id="ARBA00022833"/>
    </source>
</evidence>
<evidence type="ECO:0000313" key="10">
    <source>
        <dbReference type="EMBL" id="EDV91380.1"/>
    </source>
</evidence>
<dbReference type="InterPro" id="IPR050888">
    <property type="entry name" value="ZnF_C2H2-type_TF"/>
</dbReference>
<dbReference type="PROSITE" id="PS00028">
    <property type="entry name" value="ZINC_FINGER_C2H2_1"/>
    <property type="match status" value="2"/>
</dbReference>
<evidence type="ECO:0000256" key="8">
    <source>
        <dbReference type="SAM" id="MobiDB-lite"/>
    </source>
</evidence>
<dbReference type="Proteomes" id="UP000001070">
    <property type="component" value="Unassembled WGS sequence"/>
</dbReference>
<dbReference type="Gene3D" id="3.30.160.60">
    <property type="entry name" value="Classic Zinc Finger"/>
    <property type="match status" value="1"/>
</dbReference>
<dbReference type="OrthoDB" id="8020061at2759"/>
<keyword evidence="11" id="KW-1185">Reference proteome</keyword>
<evidence type="ECO:0000259" key="9">
    <source>
        <dbReference type="PROSITE" id="PS50157"/>
    </source>
</evidence>
<feature type="region of interest" description="Disordered" evidence="8">
    <location>
        <begin position="351"/>
        <end position="371"/>
    </location>
</feature>
<dbReference type="STRING" id="7222.B4JV60"/>
<dbReference type="PhylomeDB" id="B4JV60"/>
<feature type="compositionally biased region" description="Polar residues" evidence="8">
    <location>
        <begin position="125"/>
        <end position="136"/>
    </location>
</feature>
<dbReference type="GO" id="GO:0005634">
    <property type="term" value="C:nucleus"/>
    <property type="evidence" value="ECO:0007669"/>
    <property type="project" value="UniProtKB-SubCell"/>
</dbReference>
<evidence type="ECO:0000313" key="11">
    <source>
        <dbReference type="Proteomes" id="UP000001070"/>
    </source>
</evidence>
<protein>
    <submittedName>
        <fullName evidence="10">GH17408</fullName>
    </submittedName>
</protein>
<evidence type="ECO:0000256" key="1">
    <source>
        <dbReference type="ARBA" id="ARBA00004123"/>
    </source>
</evidence>
<dbReference type="GO" id="GO:0008270">
    <property type="term" value="F:zinc ion binding"/>
    <property type="evidence" value="ECO:0007669"/>
    <property type="project" value="UniProtKB-KW"/>
</dbReference>
<keyword evidence="2" id="KW-0479">Metal-binding</keyword>
<feature type="compositionally biased region" description="Low complexity" evidence="8">
    <location>
        <begin position="351"/>
        <end position="369"/>
    </location>
</feature>
<dbReference type="PANTHER" id="PTHR24406">
    <property type="entry name" value="TRANSCRIPTIONAL REPRESSOR CTCFL-RELATED"/>
    <property type="match status" value="1"/>
</dbReference>
<comment type="subcellular location">
    <subcellularLocation>
        <location evidence="1">Nucleus</location>
    </subcellularLocation>
</comment>
<dbReference type="AlphaFoldDB" id="B4JV60"/>
<dbReference type="HOGENOM" id="CLU_483376_0_0_1"/>
<proteinExistence type="predicted"/>
<gene>
    <name evidence="10" type="primary">Dgri\GH17408</name>
    <name evidence="10" type="ORF">Dgri_GH17408</name>
</gene>
<feature type="domain" description="C2H2-type" evidence="9">
    <location>
        <begin position="387"/>
        <end position="414"/>
    </location>
</feature>
<evidence type="ECO:0000256" key="6">
    <source>
        <dbReference type="ARBA" id="ARBA00023242"/>
    </source>
</evidence>
<organism evidence="11">
    <name type="scientific">Drosophila grimshawi</name>
    <name type="common">Hawaiian fruit fly</name>
    <name type="synonym">Idiomyia grimshawi</name>
    <dbReference type="NCBI Taxonomy" id="7222"/>
    <lineage>
        <taxon>Eukaryota</taxon>
        <taxon>Metazoa</taxon>
        <taxon>Ecdysozoa</taxon>
        <taxon>Arthropoda</taxon>
        <taxon>Hexapoda</taxon>
        <taxon>Insecta</taxon>
        <taxon>Pterygota</taxon>
        <taxon>Neoptera</taxon>
        <taxon>Endopterygota</taxon>
        <taxon>Diptera</taxon>
        <taxon>Brachycera</taxon>
        <taxon>Muscomorpha</taxon>
        <taxon>Ephydroidea</taxon>
        <taxon>Drosophilidae</taxon>
        <taxon>Drosophila</taxon>
        <taxon>Hawaiian Drosophila</taxon>
    </lineage>
</organism>
<dbReference type="EMBL" id="CH916374">
    <property type="protein sequence ID" value="EDV91380.1"/>
    <property type="molecule type" value="Genomic_DNA"/>
</dbReference>
<keyword evidence="6" id="KW-0539">Nucleus</keyword>
<name>B4JV60_DROGR</name>
<keyword evidence="5" id="KW-0862">Zinc</keyword>